<dbReference type="InterPro" id="IPR039708">
    <property type="entry name" value="MT1774/Rv1733c-like"/>
</dbReference>
<protein>
    <submittedName>
        <fullName evidence="1">Uncharacterized protein</fullName>
    </submittedName>
</protein>
<dbReference type="RefSeq" id="WP_147289160.1">
    <property type="nucleotide sequence ID" value="NZ_QQAZ01000022.1"/>
</dbReference>
<gene>
    <name evidence="1" type="ORF">DFR68_12289</name>
</gene>
<sequence length="202" mass="21510">MVQPRYPSVAVRMWRAQPWIGNPLMRVADRVEGVIRLLALLAALLAVPMAGAAGTAGYSSAVERIAAENAAKTSVAATISGDPVERSGTGRYARQTSSWFEATVHWNHNGQSGQETITVPRDSRRGDTVPVWLAADGSRTTPPLPPGAATTRGVNTGLGVLVSSWLGVAAVIVSAHRVFGLRHSLAWAREWRAISKPIGQDK</sequence>
<dbReference type="STRING" id="1210089.GCA_001613165_06193"/>
<evidence type="ECO:0000313" key="1">
    <source>
        <dbReference type="EMBL" id="RDI43326.1"/>
    </source>
</evidence>
<comment type="caution">
    <text evidence="1">The sequence shown here is derived from an EMBL/GenBank/DDBJ whole genome shotgun (WGS) entry which is preliminary data.</text>
</comment>
<name>A0A370GJB3_9NOCA</name>
<dbReference type="PANTHER" id="PTHR42305">
    <property type="entry name" value="MEMBRANE PROTEIN RV1733C-RELATED"/>
    <property type="match status" value="1"/>
</dbReference>
<accession>A0A370GJB3</accession>
<dbReference type="PANTHER" id="PTHR42305:SF1">
    <property type="entry name" value="MEMBRANE PROTEIN RV1733C-RELATED"/>
    <property type="match status" value="1"/>
</dbReference>
<dbReference type="AlphaFoldDB" id="A0A370GJB3"/>
<organism evidence="1 2">
    <name type="scientific">Nocardia mexicana</name>
    <dbReference type="NCBI Taxonomy" id="279262"/>
    <lineage>
        <taxon>Bacteria</taxon>
        <taxon>Bacillati</taxon>
        <taxon>Actinomycetota</taxon>
        <taxon>Actinomycetes</taxon>
        <taxon>Mycobacteriales</taxon>
        <taxon>Nocardiaceae</taxon>
        <taxon>Nocardia</taxon>
    </lineage>
</organism>
<dbReference type="Proteomes" id="UP000255355">
    <property type="component" value="Unassembled WGS sequence"/>
</dbReference>
<dbReference type="OrthoDB" id="4562520at2"/>
<reference evidence="1 2" key="1">
    <citation type="submission" date="2018-07" db="EMBL/GenBank/DDBJ databases">
        <title>Genomic Encyclopedia of Type Strains, Phase IV (KMG-IV): sequencing the most valuable type-strain genomes for metagenomic binning, comparative biology and taxonomic classification.</title>
        <authorList>
            <person name="Goeker M."/>
        </authorList>
    </citation>
    <scope>NUCLEOTIDE SEQUENCE [LARGE SCALE GENOMIC DNA]</scope>
    <source>
        <strain evidence="1 2">DSM 44952</strain>
    </source>
</reference>
<proteinExistence type="predicted"/>
<keyword evidence="2" id="KW-1185">Reference proteome</keyword>
<evidence type="ECO:0000313" key="2">
    <source>
        <dbReference type="Proteomes" id="UP000255355"/>
    </source>
</evidence>
<dbReference type="EMBL" id="QQAZ01000022">
    <property type="protein sequence ID" value="RDI43326.1"/>
    <property type="molecule type" value="Genomic_DNA"/>
</dbReference>